<gene>
    <name evidence="2" type="ORF">PV11_05776</name>
</gene>
<evidence type="ECO:0000256" key="1">
    <source>
        <dbReference type="SAM" id="MobiDB-lite"/>
    </source>
</evidence>
<dbReference type="Proteomes" id="UP000053599">
    <property type="component" value="Unassembled WGS sequence"/>
</dbReference>
<proteinExistence type="predicted"/>
<dbReference type="EMBL" id="KN846952">
    <property type="protein sequence ID" value="KIV83781.1"/>
    <property type="molecule type" value="Genomic_DNA"/>
</dbReference>
<evidence type="ECO:0000313" key="3">
    <source>
        <dbReference type="Proteomes" id="UP000053599"/>
    </source>
</evidence>
<sequence>MAQGRRASAPSPSTEASQDTPPQTSCSCQGCHSCNCGCTACACRIKRVPNESSRHHYKGEGTEDDIVLADYGSRYLSPVSSVASSSGSSLGFNNSFEARDHIGTRLTSTNLAQHDTTHRAPNVREESFVDDEDIHPFHNFITQDSSGMIGAETMEIDSLGPGLRSGEVSVYASHHEGAMSRGALSVTTSQMIYGTGAALGSHQFLSLTPDCRHVRAVPMCHHCGHH</sequence>
<evidence type="ECO:0000313" key="2">
    <source>
        <dbReference type="EMBL" id="KIV83781.1"/>
    </source>
</evidence>
<dbReference type="OrthoDB" id="4118178at2759"/>
<feature type="region of interest" description="Disordered" evidence="1">
    <location>
        <begin position="1"/>
        <end position="25"/>
    </location>
</feature>
<feature type="compositionally biased region" description="Polar residues" evidence="1">
    <location>
        <begin position="10"/>
        <end position="25"/>
    </location>
</feature>
<organism evidence="2 3">
    <name type="scientific">Exophiala sideris</name>
    <dbReference type="NCBI Taxonomy" id="1016849"/>
    <lineage>
        <taxon>Eukaryota</taxon>
        <taxon>Fungi</taxon>
        <taxon>Dikarya</taxon>
        <taxon>Ascomycota</taxon>
        <taxon>Pezizomycotina</taxon>
        <taxon>Eurotiomycetes</taxon>
        <taxon>Chaetothyriomycetidae</taxon>
        <taxon>Chaetothyriales</taxon>
        <taxon>Herpotrichiellaceae</taxon>
        <taxon>Exophiala</taxon>
    </lineage>
</organism>
<protein>
    <submittedName>
        <fullName evidence="2">Uncharacterized protein</fullName>
    </submittedName>
</protein>
<dbReference type="HOGENOM" id="CLU_097999_0_0_1"/>
<accession>A0A0D1X7H2</accession>
<reference evidence="2 3" key="1">
    <citation type="submission" date="2015-01" db="EMBL/GenBank/DDBJ databases">
        <title>The Genome Sequence of Exophiala sideris CBS121828.</title>
        <authorList>
            <consortium name="The Broad Institute Genomics Platform"/>
            <person name="Cuomo C."/>
            <person name="de Hoog S."/>
            <person name="Gorbushina A."/>
            <person name="Stielow B."/>
            <person name="Teixiera M."/>
            <person name="Abouelleil A."/>
            <person name="Chapman S.B."/>
            <person name="Priest M."/>
            <person name="Young S.K."/>
            <person name="Wortman J."/>
            <person name="Nusbaum C."/>
            <person name="Birren B."/>
        </authorList>
    </citation>
    <scope>NUCLEOTIDE SEQUENCE [LARGE SCALE GENOMIC DNA]</scope>
    <source>
        <strain evidence="2 3">CBS 121828</strain>
    </source>
</reference>
<dbReference type="AlphaFoldDB" id="A0A0D1X7H2"/>
<name>A0A0D1X7H2_9EURO</name>